<dbReference type="Proteomes" id="UP000202259">
    <property type="component" value="Chromosome"/>
</dbReference>
<dbReference type="InterPro" id="IPR029033">
    <property type="entry name" value="His_PPase_superfam"/>
</dbReference>
<dbReference type="SUPFAM" id="SSF53254">
    <property type="entry name" value="Phosphoglycerate mutase-like"/>
    <property type="match status" value="1"/>
</dbReference>
<dbReference type="GO" id="GO:0005737">
    <property type="term" value="C:cytoplasm"/>
    <property type="evidence" value="ECO:0007669"/>
    <property type="project" value="TreeGrafter"/>
</dbReference>
<evidence type="ECO:0008006" key="3">
    <source>
        <dbReference type="Google" id="ProtNLM"/>
    </source>
</evidence>
<dbReference type="PANTHER" id="PTHR48100:SF1">
    <property type="entry name" value="HISTIDINE PHOSPHATASE FAMILY PROTEIN-RELATED"/>
    <property type="match status" value="1"/>
</dbReference>
<dbReference type="SMART" id="SM00855">
    <property type="entry name" value="PGAM"/>
    <property type="match status" value="1"/>
</dbReference>
<dbReference type="InterPro" id="IPR013078">
    <property type="entry name" value="His_Pase_superF_clade-1"/>
</dbReference>
<reference evidence="1 2" key="1">
    <citation type="submission" date="2017-08" db="EMBL/GenBank/DDBJ databases">
        <title>Complete genome of Colwellia sp. NB097-1, a psychrophile bacterium ioslated from Bering Sea.</title>
        <authorList>
            <person name="Chen X."/>
        </authorList>
    </citation>
    <scope>NUCLEOTIDE SEQUENCE [LARGE SCALE GENOMIC DNA]</scope>
    <source>
        <strain evidence="1 2">NB097-1</strain>
    </source>
</reference>
<dbReference type="OrthoDB" id="9783269at2"/>
<dbReference type="InterPro" id="IPR050275">
    <property type="entry name" value="PGM_Phosphatase"/>
</dbReference>
<organism evidence="1 2">
    <name type="scientific">Cognaticolwellia beringensis</name>
    <dbReference type="NCBI Taxonomy" id="1967665"/>
    <lineage>
        <taxon>Bacteria</taxon>
        <taxon>Pseudomonadati</taxon>
        <taxon>Pseudomonadota</taxon>
        <taxon>Gammaproteobacteria</taxon>
        <taxon>Alteromonadales</taxon>
        <taxon>Colwelliaceae</taxon>
        <taxon>Cognaticolwellia</taxon>
    </lineage>
</organism>
<dbReference type="KEGG" id="cber:B5D82_14015"/>
<dbReference type="Gene3D" id="3.40.50.1240">
    <property type="entry name" value="Phosphoglycerate mutase-like"/>
    <property type="match status" value="1"/>
</dbReference>
<accession>A0A222GAX2</accession>
<name>A0A222GAX2_9GAMM</name>
<dbReference type="Pfam" id="PF00300">
    <property type="entry name" value="His_Phos_1"/>
    <property type="match status" value="1"/>
</dbReference>
<dbReference type="AlphaFoldDB" id="A0A222GAX2"/>
<sequence length="232" mass="26226">MSVFNVYLLRHGELVQTGILCGRTDIALSNTGKSQLVNATKNLSDIVNCYSSPLIRCREFAEQYCQQNQLPLKISVELQEMDFGDWDGKSYQALWQPEQGVEQQGEIATVNNAPTLGDFWQNPWQCQPPNGETMASFTERVDSFWHHLLRQLVQEDSQKYKLKNKPKHQQKPLGNTLVICHGGVIRYILAKVLGLPIPGVNHMANIDVPYGGLIHLQVTIDDNAKAWPKLML</sequence>
<evidence type="ECO:0000313" key="2">
    <source>
        <dbReference type="Proteomes" id="UP000202259"/>
    </source>
</evidence>
<evidence type="ECO:0000313" key="1">
    <source>
        <dbReference type="EMBL" id="ASP48783.1"/>
    </source>
</evidence>
<protein>
    <recommendedName>
        <fullName evidence="3">Phosphoglycerate mutase</fullName>
    </recommendedName>
</protein>
<dbReference type="CDD" id="cd07067">
    <property type="entry name" value="HP_PGM_like"/>
    <property type="match status" value="1"/>
</dbReference>
<keyword evidence="2" id="KW-1185">Reference proteome</keyword>
<dbReference type="EMBL" id="CP020465">
    <property type="protein sequence ID" value="ASP48783.1"/>
    <property type="molecule type" value="Genomic_DNA"/>
</dbReference>
<dbReference type="RefSeq" id="WP_081152379.1">
    <property type="nucleotide sequence ID" value="NZ_CP020465.1"/>
</dbReference>
<dbReference type="GO" id="GO:0016791">
    <property type="term" value="F:phosphatase activity"/>
    <property type="evidence" value="ECO:0007669"/>
    <property type="project" value="TreeGrafter"/>
</dbReference>
<proteinExistence type="predicted"/>
<gene>
    <name evidence="1" type="ORF">B5D82_14015</name>
</gene>
<dbReference type="PANTHER" id="PTHR48100">
    <property type="entry name" value="BROAD-SPECIFICITY PHOSPHATASE YOR283W-RELATED"/>
    <property type="match status" value="1"/>
</dbReference>